<organism evidence="4">
    <name type="scientific">uncultured Frankineae bacterium</name>
    <dbReference type="NCBI Taxonomy" id="437475"/>
    <lineage>
        <taxon>Bacteria</taxon>
        <taxon>Bacillati</taxon>
        <taxon>Actinomycetota</taxon>
        <taxon>Actinomycetes</taxon>
        <taxon>Frankiales</taxon>
        <taxon>environmental samples</taxon>
    </lineage>
</organism>
<dbReference type="EC" id="6.2.1.3" evidence="4"/>
<evidence type="ECO:0000259" key="2">
    <source>
        <dbReference type="Pfam" id="PF00501"/>
    </source>
</evidence>
<proteinExistence type="predicted"/>
<accession>A0A6J4KM74</accession>
<dbReference type="Pfam" id="PF00501">
    <property type="entry name" value="AMP-binding"/>
    <property type="match status" value="1"/>
</dbReference>
<dbReference type="EMBL" id="CADCUB010000021">
    <property type="protein sequence ID" value="CAA9309419.1"/>
    <property type="molecule type" value="Genomic_DNA"/>
</dbReference>
<dbReference type="InterPro" id="IPR042099">
    <property type="entry name" value="ANL_N_sf"/>
</dbReference>
<feature type="domain" description="AMP-binding enzyme C-terminal" evidence="3">
    <location>
        <begin position="431"/>
        <end position="506"/>
    </location>
</feature>
<evidence type="ECO:0000256" key="1">
    <source>
        <dbReference type="ARBA" id="ARBA00022598"/>
    </source>
</evidence>
<evidence type="ECO:0000313" key="4">
    <source>
        <dbReference type="EMBL" id="CAA9309419.1"/>
    </source>
</evidence>
<dbReference type="InterPro" id="IPR020845">
    <property type="entry name" value="AMP-binding_CS"/>
</dbReference>
<feature type="domain" description="AMP-dependent synthetase/ligase" evidence="2">
    <location>
        <begin position="45"/>
        <end position="383"/>
    </location>
</feature>
<name>A0A6J4KM74_9ACTN</name>
<dbReference type="InterPro" id="IPR025110">
    <property type="entry name" value="AMP-bd_C"/>
</dbReference>
<keyword evidence="1 4" id="KW-0436">Ligase</keyword>
<dbReference type="InterPro" id="IPR045851">
    <property type="entry name" value="AMP-bd_C_sf"/>
</dbReference>
<dbReference type="GO" id="GO:0044550">
    <property type="term" value="P:secondary metabolite biosynthetic process"/>
    <property type="evidence" value="ECO:0007669"/>
    <property type="project" value="TreeGrafter"/>
</dbReference>
<evidence type="ECO:0000259" key="3">
    <source>
        <dbReference type="Pfam" id="PF13193"/>
    </source>
</evidence>
<dbReference type="AlphaFoldDB" id="A0A6J4KM74"/>
<dbReference type="PANTHER" id="PTHR43352">
    <property type="entry name" value="ACETYL-COA SYNTHETASE"/>
    <property type="match status" value="1"/>
</dbReference>
<dbReference type="Pfam" id="PF13193">
    <property type="entry name" value="AMP-binding_C"/>
    <property type="match status" value="1"/>
</dbReference>
<dbReference type="GO" id="GO:0004467">
    <property type="term" value="F:long-chain fatty acid-CoA ligase activity"/>
    <property type="evidence" value="ECO:0007669"/>
    <property type="project" value="UniProtKB-EC"/>
</dbReference>
<dbReference type="PROSITE" id="PS00455">
    <property type="entry name" value="AMP_BINDING"/>
    <property type="match status" value="1"/>
</dbReference>
<protein>
    <submittedName>
        <fullName evidence="4">Long-chain-fatty-acid--CoA ligase</fullName>
        <ecNumber evidence="4">6.2.1.3</ecNumber>
    </submittedName>
</protein>
<gene>
    <name evidence="4" type="ORF">AVDCRST_MAG07-362</name>
</gene>
<reference evidence="4" key="1">
    <citation type="submission" date="2020-02" db="EMBL/GenBank/DDBJ databases">
        <authorList>
            <person name="Meier V. D."/>
        </authorList>
    </citation>
    <scope>NUCLEOTIDE SEQUENCE</scope>
    <source>
        <strain evidence="4">AVDCRST_MAG07</strain>
    </source>
</reference>
<sequence length="521" mass="54203">MLDLAGVGVLARAGLLAPVRPDKLLSMGLALARYGISPATGYAAGAARHPRRLALVDDEGPLTYRQVDLRTDRMARELRARGLREGDAAGLLARNGRGLVEGAVALSKVGADVLYLGTGLAAGPLAAVLARERARAVLHDEEFGDVVGPALPGRIAVTTEELGRLPAGSTASPLPVPARASRQIILTSGTTGAPRGAARSGATVADAVAALSRIPLRVGETTVIAAPAFHAWGLGHVSTAMLLGSTVVLQRRFDPERVLAAVQTHRASALVVVPVMLEALLGVADRYDTSSLRVVASSGSALPGDLVQRVQARFGPVLHNLYGSTEVAYAAVATPDDLAADPRTAGRAPYGVTLRVVDERGRDVPPGTAGRIFVGSGLAFAGYTDGSDRTRLDGLVATGDLGVLDDTGRLTVLGREDDMAVVGGENVYPGQVEDVLAEDPSVDEVAVVADDDPAYGARLVAHVVPAAGATIDVEHLQQRVRTTLARHAVPREVRVVDRLPRGATGKVLHRQLRERQGGEAR</sequence>
<dbReference type="PANTHER" id="PTHR43352:SF1">
    <property type="entry name" value="ANTHRANILATE--COA LIGASE"/>
    <property type="match status" value="1"/>
</dbReference>
<dbReference type="Gene3D" id="3.30.300.30">
    <property type="match status" value="1"/>
</dbReference>
<dbReference type="InterPro" id="IPR000873">
    <property type="entry name" value="AMP-dep_synth/lig_dom"/>
</dbReference>
<dbReference type="Gene3D" id="3.40.50.12780">
    <property type="entry name" value="N-terminal domain of ligase-like"/>
    <property type="match status" value="1"/>
</dbReference>
<dbReference type="SUPFAM" id="SSF56801">
    <property type="entry name" value="Acetyl-CoA synthetase-like"/>
    <property type="match status" value="1"/>
</dbReference>